<dbReference type="OrthoDB" id="1467932at2"/>
<sequence length="98" mass="11377">MSTGQELEQIALLEQRITQLIASYHSVRESLDQARYIIHNLQTVIDTKDEEIKNFQNKDNISKIVNTIAAEPAQSTELKLKINEYIREIDKCLAYLRD</sequence>
<dbReference type="EMBL" id="PYFT01000001">
    <property type="protein sequence ID" value="PSR54235.1"/>
    <property type="molecule type" value="Genomic_DNA"/>
</dbReference>
<accession>A0A2T2YFE4</accession>
<comment type="caution">
    <text evidence="1">The sequence shown here is derived from an EMBL/GenBank/DDBJ whole genome shotgun (WGS) entry which is preliminary data.</text>
</comment>
<dbReference type="Proteomes" id="UP000240357">
    <property type="component" value="Unassembled WGS sequence"/>
</dbReference>
<name>A0A2T2YFE4_9BACT</name>
<gene>
    <name evidence="1" type="ORF">AHMF7605_12230</name>
</gene>
<keyword evidence="2" id="KW-1185">Reference proteome</keyword>
<proteinExistence type="predicted"/>
<dbReference type="AlphaFoldDB" id="A0A2T2YFE4"/>
<dbReference type="RefSeq" id="WP_106929720.1">
    <property type="nucleotide sequence ID" value="NZ_PYFT01000001.1"/>
</dbReference>
<protein>
    <submittedName>
        <fullName evidence="1">Uncharacterized protein</fullName>
    </submittedName>
</protein>
<evidence type="ECO:0000313" key="2">
    <source>
        <dbReference type="Proteomes" id="UP000240357"/>
    </source>
</evidence>
<evidence type="ECO:0000313" key="1">
    <source>
        <dbReference type="EMBL" id="PSR54235.1"/>
    </source>
</evidence>
<organism evidence="1 2">
    <name type="scientific">Adhaeribacter arboris</name>
    <dbReference type="NCBI Taxonomy" id="2072846"/>
    <lineage>
        <taxon>Bacteria</taxon>
        <taxon>Pseudomonadati</taxon>
        <taxon>Bacteroidota</taxon>
        <taxon>Cytophagia</taxon>
        <taxon>Cytophagales</taxon>
        <taxon>Hymenobacteraceae</taxon>
        <taxon>Adhaeribacter</taxon>
    </lineage>
</organism>
<reference evidence="1 2" key="1">
    <citation type="submission" date="2018-03" db="EMBL/GenBank/DDBJ databases">
        <title>Adhaeribacter sp. HMF7605 Genome sequencing and assembly.</title>
        <authorList>
            <person name="Kang H."/>
            <person name="Kang J."/>
            <person name="Cha I."/>
            <person name="Kim H."/>
            <person name="Joh K."/>
        </authorList>
    </citation>
    <scope>NUCLEOTIDE SEQUENCE [LARGE SCALE GENOMIC DNA]</scope>
    <source>
        <strain evidence="1 2">HMF7605</strain>
    </source>
</reference>